<dbReference type="Proteomes" id="UP001161757">
    <property type="component" value="Unassembled WGS sequence"/>
</dbReference>
<gene>
    <name evidence="1" type="ORF">HRR80_002446</name>
</gene>
<sequence>MYRPVLFHTVTCSTSQFSAGFCSVSGRFECAAAATGALSRRLTLSICSSQPTIFQPSPPPAFLPTTITAITPSRTLLSILLLYRRRPFLLGRSSISNPIGSLDISISSSFTSNLAWILSLFHLVKESDFPEFIVRTALNIHLVKMLI</sequence>
<dbReference type="AlphaFoldDB" id="A0AAN6IWN5"/>
<protein>
    <submittedName>
        <fullName evidence="1">Uncharacterized protein</fullName>
    </submittedName>
</protein>
<comment type="caution">
    <text evidence="1">The sequence shown here is derived from an EMBL/GenBank/DDBJ whole genome shotgun (WGS) entry which is preliminary data.</text>
</comment>
<dbReference type="EMBL" id="JAJGCB010000003">
    <property type="protein sequence ID" value="KAJ8993945.1"/>
    <property type="molecule type" value="Genomic_DNA"/>
</dbReference>
<reference evidence="1" key="1">
    <citation type="submission" date="2023-01" db="EMBL/GenBank/DDBJ databases">
        <title>Exophiala dermititidis isolated from Cystic Fibrosis Patient.</title>
        <authorList>
            <person name="Kurbessoian T."/>
            <person name="Crocker A."/>
            <person name="Murante D."/>
            <person name="Hogan D.A."/>
            <person name="Stajich J.E."/>
        </authorList>
    </citation>
    <scope>NUCLEOTIDE SEQUENCE</scope>
    <source>
        <strain evidence="1">Ex8</strain>
    </source>
</reference>
<proteinExistence type="predicted"/>
<evidence type="ECO:0000313" key="1">
    <source>
        <dbReference type="EMBL" id="KAJ8993945.1"/>
    </source>
</evidence>
<name>A0AAN6IWN5_EXODE</name>
<organism evidence="1 2">
    <name type="scientific">Exophiala dermatitidis</name>
    <name type="common">Black yeast-like fungus</name>
    <name type="synonym">Wangiella dermatitidis</name>
    <dbReference type="NCBI Taxonomy" id="5970"/>
    <lineage>
        <taxon>Eukaryota</taxon>
        <taxon>Fungi</taxon>
        <taxon>Dikarya</taxon>
        <taxon>Ascomycota</taxon>
        <taxon>Pezizomycotina</taxon>
        <taxon>Eurotiomycetes</taxon>
        <taxon>Chaetothyriomycetidae</taxon>
        <taxon>Chaetothyriales</taxon>
        <taxon>Herpotrichiellaceae</taxon>
        <taxon>Exophiala</taxon>
    </lineage>
</organism>
<evidence type="ECO:0000313" key="2">
    <source>
        <dbReference type="Proteomes" id="UP001161757"/>
    </source>
</evidence>
<accession>A0AAN6IWN5</accession>